<dbReference type="SMART" id="SM00220">
    <property type="entry name" value="S_TKc"/>
    <property type="match status" value="1"/>
</dbReference>
<dbReference type="GO" id="GO:0005524">
    <property type="term" value="F:ATP binding"/>
    <property type="evidence" value="ECO:0007669"/>
    <property type="project" value="InterPro"/>
</dbReference>
<dbReference type="RefSeq" id="XP_008880068.1">
    <property type="nucleotide sequence ID" value="XM_008881846.1"/>
</dbReference>
<dbReference type="PANTHER" id="PTHR44167:SF18">
    <property type="entry name" value="PROTEIN KINASE DOMAIN-CONTAINING PROTEIN"/>
    <property type="match status" value="1"/>
</dbReference>
<dbReference type="GO" id="GO:0044773">
    <property type="term" value="P:mitotic DNA damage checkpoint signaling"/>
    <property type="evidence" value="ECO:0007669"/>
    <property type="project" value="TreeGrafter"/>
</dbReference>
<organism evidence="3">
    <name type="scientific">Aphanomyces invadans</name>
    <dbReference type="NCBI Taxonomy" id="157072"/>
    <lineage>
        <taxon>Eukaryota</taxon>
        <taxon>Sar</taxon>
        <taxon>Stramenopiles</taxon>
        <taxon>Oomycota</taxon>
        <taxon>Saprolegniomycetes</taxon>
        <taxon>Saprolegniales</taxon>
        <taxon>Verrucalvaceae</taxon>
        <taxon>Aphanomyces</taxon>
    </lineage>
</organism>
<dbReference type="OrthoDB" id="74613at2759"/>
<evidence type="ECO:0000313" key="3">
    <source>
        <dbReference type="EMBL" id="ETV91231.1"/>
    </source>
</evidence>
<keyword evidence="1" id="KW-0175">Coiled coil</keyword>
<dbReference type="EMBL" id="KI914012">
    <property type="protein sequence ID" value="ETV91231.1"/>
    <property type="molecule type" value="Genomic_DNA"/>
</dbReference>
<proteinExistence type="predicted"/>
<feature type="coiled-coil region" evidence="1">
    <location>
        <begin position="414"/>
        <end position="459"/>
    </location>
</feature>
<dbReference type="GO" id="GO:0005737">
    <property type="term" value="C:cytoplasm"/>
    <property type="evidence" value="ECO:0007669"/>
    <property type="project" value="TreeGrafter"/>
</dbReference>
<dbReference type="GeneID" id="20091146"/>
<dbReference type="SUPFAM" id="SSF56112">
    <property type="entry name" value="Protein kinase-like (PK-like)"/>
    <property type="match status" value="1"/>
</dbReference>
<protein>
    <submittedName>
        <fullName evidence="3">Serine/threonine protein kinase</fullName>
    </submittedName>
</protein>
<accession>A0A024TCA6</accession>
<feature type="domain" description="Protein kinase" evidence="2">
    <location>
        <begin position="88"/>
        <end position="401"/>
    </location>
</feature>
<evidence type="ECO:0000259" key="2">
    <source>
        <dbReference type="PROSITE" id="PS50011"/>
    </source>
</evidence>
<dbReference type="PROSITE" id="PS50011">
    <property type="entry name" value="PROTEIN_KINASE_DOM"/>
    <property type="match status" value="1"/>
</dbReference>
<dbReference type="InterPro" id="IPR011009">
    <property type="entry name" value="Kinase-like_dom_sf"/>
</dbReference>
<dbReference type="Gene3D" id="1.10.510.10">
    <property type="entry name" value="Transferase(Phosphotransferase) domain 1"/>
    <property type="match status" value="1"/>
</dbReference>
<dbReference type="VEuPathDB" id="FungiDB:H310_14096"/>
<gene>
    <name evidence="3" type="ORF">H310_14096</name>
</gene>
<keyword evidence="3" id="KW-0418">Kinase</keyword>
<dbReference type="GO" id="GO:0005634">
    <property type="term" value="C:nucleus"/>
    <property type="evidence" value="ECO:0007669"/>
    <property type="project" value="TreeGrafter"/>
</dbReference>
<dbReference type="AlphaFoldDB" id="A0A024TCA6"/>
<dbReference type="PANTHER" id="PTHR44167">
    <property type="entry name" value="OVARIAN-SPECIFIC SERINE/THREONINE-PROTEIN KINASE LOK-RELATED"/>
    <property type="match status" value="1"/>
</dbReference>
<dbReference type="GO" id="GO:0004674">
    <property type="term" value="F:protein serine/threonine kinase activity"/>
    <property type="evidence" value="ECO:0007669"/>
    <property type="project" value="UniProtKB-KW"/>
</dbReference>
<reference evidence="3" key="1">
    <citation type="submission" date="2013-12" db="EMBL/GenBank/DDBJ databases">
        <title>The Genome Sequence of Aphanomyces invadans NJM9701.</title>
        <authorList>
            <consortium name="The Broad Institute Genomics Platform"/>
            <person name="Russ C."/>
            <person name="Tyler B."/>
            <person name="van West P."/>
            <person name="Dieguez-Uribeondo J."/>
            <person name="Young S.K."/>
            <person name="Zeng Q."/>
            <person name="Gargeya S."/>
            <person name="Fitzgerald M."/>
            <person name="Abouelleil A."/>
            <person name="Alvarado L."/>
            <person name="Chapman S.B."/>
            <person name="Gainer-Dewar J."/>
            <person name="Goldberg J."/>
            <person name="Griggs A."/>
            <person name="Gujja S."/>
            <person name="Hansen M."/>
            <person name="Howarth C."/>
            <person name="Imamovic A."/>
            <person name="Ireland A."/>
            <person name="Larimer J."/>
            <person name="McCowan C."/>
            <person name="Murphy C."/>
            <person name="Pearson M."/>
            <person name="Poon T.W."/>
            <person name="Priest M."/>
            <person name="Roberts A."/>
            <person name="Saif S."/>
            <person name="Shea T."/>
            <person name="Sykes S."/>
            <person name="Wortman J."/>
            <person name="Nusbaum C."/>
            <person name="Birren B."/>
        </authorList>
    </citation>
    <scope>NUCLEOTIDE SEQUENCE [LARGE SCALE GENOMIC DNA]</scope>
    <source>
        <strain evidence="3">NJM9701</strain>
    </source>
</reference>
<keyword evidence="3" id="KW-0808">Transferase</keyword>
<sequence>MVLFGDYNVDLEPVYCSDTSVVVKAVDRLLPKRVYDKGVRRKKTGMNAKEFFSAMEILVLASSELPPFMRNTKGPQRLTWGEQFDILTKDCDAISSDAFTKYCDETLGPLTVAIKFMSEQTAHDKEVRLRQVANISVLPMLPSGVSSIRTASGSSSFLRNDKTPIDLALYPYAIVMPFAQMTLADLVSTETMAAKVRYLGELAEALSAFHKEHMVHGDVTSFDAVFVHDKLYVIDGDASAVIGRDHLGFKFSSVLPPEMFYELNQNEADAIMAYWDDRDDAHRSRVVTRTASVAVKAWCPTKGTNGLPYSPVRASQKADSWAFGCLMFKVLTDEDLVPVTIRGTVHPDHVQRAASWTADAIRDRVSNRVREPHAVALLVGLLDPDPDFRFSLQKVVKDPFFTGAVSPTDLEHLLQRALDNSHALKEKADEVLEQARRNNRQLLATIAEIEAAVVTLKNTIFTAVLEASDVQVPSSYLVLPQKLRVTADDVEAARTTTDNFLAYLTTMGGEFLSALSSTSATANVLKKMAGGRPMYLYLVDEMTGLPVLPADNDTVYPIELVADSTQYIEFMTTCMPAIQSSFQLLQQGNNIARLLSWFGVPSIDKDIVDLTQDVIKKMTCTPVVFAAQLNAPPGMETEEAVKAVRGAGLRMLDGFLKAEDPNQWFCGLARGSDDATGQAVWTTMARVNQLQSGMSFAEVQRMALAEEAAKTAADQTTLDPRIVQAAVTRPLLETTVVVAPSSSRRGKKEEDCDAFLERMGGDIQKSCVSLCSIM</sequence>
<dbReference type="InterPro" id="IPR000719">
    <property type="entry name" value="Prot_kinase_dom"/>
</dbReference>
<keyword evidence="3" id="KW-0723">Serine/threonine-protein kinase</keyword>
<name>A0A024TCA6_9STRA</name>
<evidence type="ECO:0000256" key="1">
    <source>
        <dbReference type="SAM" id="Coils"/>
    </source>
</evidence>